<dbReference type="InterPro" id="IPR002560">
    <property type="entry name" value="Transposase_DDE"/>
</dbReference>
<dbReference type="RefSeq" id="WP_089834124.1">
    <property type="nucleotide sequence ID" value="NZ_FOXC01000087.1"/>
</dbReference>
<dbReference type="EMBL" id="FOXC01000087">
    <property type="protein sequence ID" value="SFP82383.1"/>
    <property type="molecule type" value="Genomic_DNA"/>
</dbReference>
<proteinExistence type="predicted"/>
<reference evidence="3 4" key="1">
    <citation type="submission" date="2016-10" db="EMBL/GenBank/DDBJ databases">
        <authorList>
            <person name="de Groot N.N."/>
        </authorList>
    </citation>
    <scope>NUCLEOTIDE SEQUENCE [LARGE SCALE GENOMIC DNA]</scope>
    <source>
        <strain evidence="3 4">DSM 17073</strain>
    </source>
</reference>
<dbReference type="Pfam" id="PF01610">
    <property type="entry name" value="DDE_Tnp_ISL3"/>
    <property type="match status" value="1"/>
</dbReference>
<dbReference type="InterPro" id="IPR029261">
    <property type="entry name" value="Transposase_Znf"/>
</dbReference>
<evidence type="ECO:0000313" key="3">
    <source>
        <dbReference type="EMBL" id="SFP82383.1"/>
    </source>
</evidence>
<dbReference type="PANTHER" id="PTHR33498:SF1">
    <property type="entry name" value="TRANSPOSASE FOR INSERTION SEQUENCE ELEMENT IS1557"/>
    <property type="match status" value="1"/>
</dbReference>
<evidence type="ECO:0000259" key="2">
    <source>
        <dbReference type="Pfam" id="PF14690"/>
    </source>
</evidence>
<name>A0A1I5TH68_9BACI</name>
<evidence type="ECO:0000259" key="1">
    <source>
        <dbReference type="Pfam" id="PF01610"/>
    </source>
</evidence>
<dbReference type="NCBIfam" id="NF033550">
    <property type="entry name" value="transpos_ISL3"/>
    <property type="match status" value="1"/>
</dbReference>
<dbReference type="Pfam" id="PF14690">
    <property type="entry name" value="Zn_ribbon_ISL3"/>
    <property type="match status" value="1"/>
</dbReference>
<evidence type="ECO:0000313" key="4">
    <source>
        <dbReference type="Proteomes" id="UP000242243"/>
    </source>
</evidence>
<accession>A0A1I5TH68</accession>
<feature type="domain" description="Transposase IS204/IS1001/IS1096/IS1165 zinc-finger" evidence="2">
    <location>
        <begin position="46"/>
        <end position="95"/>
    </location>
</feature>
<feature type="domain" description="Transposase IS204/IS1001/IS1096/IS1165 DDE" evidence="1">
    <location>
        <begin position="166"/>
        <end position="418"/>
    </location>
</feature>
<dbReference type="Proteomes" id="UP000242243">
    <property type="component" value="Unassembled WGS sequence"/>
</dbReference>
<organism evidence="3 4">
    <name type="scientific">Halolactibacillus halophilus</name>
    <dbReference type="NCBI Taxonomy" id="306540"/>
    <lineage>
        <taxon>Bacteria</taxon>
        <taxon>Bacillati</taxon>
        <taxon>Bacillota</taxon>
        <taxon>Bacilli</taxon>
        <taxon>Bacillales</taxon>
        <taxon>Bacillaceae</taxon>
        <taxon>Halolactibacillus</taxon>
    </lineage>
</organism>
<dbReference type="PANTHER" id="PTHR33498">
    <property type="entry name" value="TRANSPOSASE FOR INSERTION SEQUENCE ELEMENT IS1557"/>
    <property type="match status" value="1"/>
</dbReference>
<dbReference type="STRING" id="306540.SAMN05421839_1872"/>
<sequence length="443" mass="51320">MSISNTIRILFDIQDENINFKEDCARAGTKNGHACTFLEGTLTYTPTHCDRCHAENEDDTIIKNGTKTSTIVIPAGGTKKTYLELKKQRFYCKQCQTTFVAKTSLVDEGCFISKDTRLQAGIKTAEARSIKDIARDCAVSPTTIQREINRASKELQTYDRTLPENLSFDEFKVAKGQMAFIYIDVASGDLLDILPQRDGRTIRNHFTTYFTFKQRKKVKTVTIDMNASYQGVIKDLFPNAKIIIDRFHIVQLMTRAMNKTRVKIMQAFNTSNGEDKKKYRRLKRYWRLMLKPSEDLSSTEYKHYTMFGQLPSKSVVDTMLEYSDELKANHDLLQRFFKAFDDRNHDDLEEIVKGKLDDNISSYMKTSIKTLKEHLPHIQNSFDYTYNNGRIEGINNKIKVLNRVAYGYRNFKNYKNRILLHFAYKPVEPQKKKTQNKTHVSAA</sequence>
<gene>
    <name evidence="3" type="ORF">SAMN05421839_1872</name>
</gene>
<dbReference type="AlphaFoldDB" id="A0A1I5TH68"/>
<protein>
    <submittedName>
        <fullName evidence="3">Transposase</fullName>
    </submittedName>
</protein>
<dbReference type="InterPro" id="IPR047951">
    <property type="entry name" value="Transpos_ISL3"/>
</dbReference>
<dbReference type="OrthoDB" id="6197054at2"/>